<dbReference type="Pfam" id="PF00702">
    <property type="entry name" value="Hydrolase"/>
    <property type="match status" value="1"/>
</dbReference>
<dbReference type="NCBIfam" id="TIGR01512">
    <property type="entry name" value="ATPase-IB2_Cd"/>
    <property type="match status" value="1"/>
</dbReference>
<dbReference type="SUPFAM" id="SSF81665">
    <property type="entry name" value="Calcium ATPase, transmembrane domain M"/>
    <property type="match status" value="1"/>
</dbReference>
<dbReference type="InterPro" id="IPR008250">
    <property type="entry name" value="ATPase_P-typ_transduc_dom_A_sf"/>
</dbReference>
<name>Q1MQS5_LAWIP</name>
<dbReference type="NCBIfam" id="TIGR01525">
    <property type="entry name" value="ATPase-IB_hvy"/>
    <property type="match status" value="1"/>
</dbReference>
<evidence type="ECO:0000256" key="2">
    <source>
        <dbReference type="ARBA" id="ARBA00006024"/>
    </source>
</evidence>
<dbReference type="Gene3D" id="3.40.1110.10">
    <property type="entry name" value="Calcium-transporting ATPase, cytoplasmic domain N"/>
    <property type="match status" value="1"/>
</dbReference>
<feature type="transmembrane region" description="Helical" evidence="10">
    <location>
        <begin position="633"/>
        <end position="655"/>
    </location>
</feature>
<dbReference type="InterPro" id="IPR023298">
    <property type="entry name" value="ATPase_P-typ_TM_dom_sf"/>
</dbReference>
<dbReference type="FunFam" id="2.70.150.10:FF:000002">
    <property type="entry name" value="Copper-transporting ATPase 1, putative"/>
    <property type="match status" value="1"/>
</dbReference>
<keyword evidence="4 10" id="KW-0547">Nucleotide-binding</keyword>
<evidence type="ECO:0000256" key="4">
    <source>
        <dbReference type="ARBA" id="ARBA00022741"/>
    </source>
</evidence>
<feature type="transmembrane region" description="Helical" evidence="10">
    <location>
        <begin position="661"/>
        <end position="680"/>
    </location>
</feature>
<dbReference type="EMBL" id="AM180252">
    <property type="protein sequence ID" value="CAJ54652.1"/>
    <property type="molecule type" value="Genomic_DNA"/>
</dbReference>
<dbReference type="InterPro" id="IPR051014">
    <property type="entry name" value="Cation_Transport_ATPase_IB"/>
</dbReference>
<keyword evidence="6 10" id="KW-1133">Transmembrane helix</keyword>
<dbReference type="InterPro" id="IPR018303">
    <property type="entry name" value="ATPase_P-typ_P_site"/>
</dbReference>
<accession>Q1MQS5</accession>
<dbReference type="PANTHER" id="PTHR48085">
    <property type="entry name" value="CADMIUM/ZINC-TRANSPORTING ATPASE HMA2-RELATED"/>
    <property type="match status" value="1"/>
</dbReference>
<keyword evidence="7 10" id="KW-0472">Membrane</keyword>
<proteinExistence type="inferred from homology"/>
<sequence>MTYTIHNLHCRGCAIRIEEQIQSLPGISFASIDELTHHLVIEGSAPDLIELNKIAGEILPGVYFEPYSTNAIDEEVSWPPSLWIASLFFIIGILFQEKLYKFSLSVVTDAIFFGIPYVLCGWSVLLQGLKCVLRKDFFNEFTLMGGATLIAIALGDFSEAVGVMFFYRIGEYIQERTLIKSKKSIRALLATKPSIAHLVQKNHIQDVSPESLQPGANLLVRPGEKIPLDGIVESGTSQVDTSPLTGESVPTVVHVGSQVFGGTINIMGSLIIKATATYKDSSISRMLELVENAVARKAPTERFITRFARYYTPLVVLSAILVAILPPLFGLGTLQEWIYRGLILIVISCPCALLISIPLGYLGGIGAASRQGILVKGGSVFDALQKIKIVAFDKTGTLTKARFEVTGILLNKGVSREYLLQSAAMAVTYSSHPIVRPILDIVNQKPQVSGIALKEIPGKGIVATYKETSLVVGNETLLREHGFEPIIVDRPGSIIHVARDANYLGVIVVTDTLKSDAVEAIRCLKKYVNKVVMLTGDRPDSAEGIAKIIQVDEYRAGLLPEDKVAVIESFGPIEQTLFVGDGINDAPVLAYSGVGVAMGKLGAESAIEVADAVILDDSPVRVVDLIRIARKTYIIVLQNIILALGIKTVIMGFGIAGLSTLWEAVFADVGVALLAVFNSTRAGKLKNF</sequence>
<dbReference type="InterPro" id="IPR059000">
    <property type="entry name" value="ATPase_P-type_domA"/>
</dbReference>
<dbReference type="CDD" id="cd00371">
    <property type="entry name" value="HMA"/>
    <property type="match status" value="1"/>
</dbReference>
<gene>
    <name evidence="13" type="primary">zntA</name>
    <name evidence="13" type="ordered locus">LI0598</name>
</gene>
<evidence type="ECO:0000259" key="12">
    <source>
        <dbReference type="Pfam" id="PF00403"/>
    </source>
</evidence>
<reference evidence="13 14" key="1">
    <citation type="submission" date="2005-11" db="EMBL/GenBank/DDBJ databases">
        <title>The complete genome sequence of Lawsonia intracellularis: the causative agent of proliferative enteropathy.</title>
        <authorList>
            <person name="Kaur K."/>
            <person name="Zhang Q."/>
            <person name="Beckler D."/>
            <person name="Munir S."/>
            <person name="Li L."/>
            <person name="Kinsley K."/>
            <person name="Herron L."/>
            <person name="Peterson A."/>
            <person name="May B."/>
            <person name="Singh S."/>
            <person name="Gebhart C."/>
            <person name="Kapur V."/>
        </authorList>
    </citation>
    <scope>NUCLEOTIDE SEQUENCE [LARGE SCALE GENOMIC DNA]</scope>
    <source>
        <strain evidence="13 14">PHE/MN1-00</strain>
    </source>
</reference>
<dbReference type="InterPro" id="IPR023299">
    <property type="entry name" value="ATPase_P-typ_cyto_dom_N"/>
</dbReference>
<feature type="transmembrane region" description="Helical" evidence="10">
    <location>
        <begin position="337"/>
        <end position="362"/>
    </location>
</feature>
<comment type="catalytic activity">
    <reaction evidence="9">
        <text>Zn(2+)(in) + ATP + H2O = Zn(2+)(out) + ADP + phosphate + H(+)</text>
        <dbReference type="Rhea" id="RHEA:20621"/>
        <dbReference type="ChEBI" id="CHEBI:15377"/>
        <dbReference type="ChEBI" id="CHEBI:15378"/>
        <dbReference type="ChEBI" id="CHEBI:29105"/>
        <dbReference type="ChEBI" id="CHEBI:30616"/>
        <dbReference type="ChEBI" id="CHEBI:43474"/>
        <dbReference type="ChEBI" id="CHEBI:456216"/>
        <dbReference type="EC" id="7.2.2.12"/>
    </reaction>
</comment>
<evidence type="ECO:0000256" key="7">
    <source>
        <dbReference type="ARBA" id="ARBA00023136"/>
    </source>
</evidence>
<feature type="domain" description="HMA" evidence="12">
    <location>
        <begin position="2"/>
        <end position="58"/>
    </location>
</feature>
<evidence type="ECO:0000256" key="9">
    <source>
        <dbReference type="ARBA" id="ARBA00047308"/>
    </source>
</evidence>
<dbReference type="InterPro" id="IPR036163">
    <property type="entry name" value="HMA_dom_sf"/>
</dbReference>
<dbReference type="InterPro" id="IPR027256">
    <property type="entry name" value="P-typ_ATPase_IB"/>
</dbReference>
<evidence type="ECO:0000256" key="1">
    <source>
        <dbReference type="ARBA" id="ARBA00004141"/>
    </source>
</evidence>
<feature type="transmembrane region" description="Helical" evidence="10">
    <location>
        <begin position="145"/>
        <end position="167"/>
    </location>
</feature>
<organism evidence="13 14">
    <name type="scientific">Lawsonia intracellularis (strain PHE/MN1-00)</name>
    <dbReference type="NCBI Taxonomy" id="363253"/>
    <lineage>
        <taxon>Bacteria</taxon>
        <taxon>Pseudomonadati</taxon>
        <taxon>Thermodesulfobacteriota</taxon>
        <taxon>Desulfovibrionia</taxon>
        <taxon>Desulfovibrionales</taxon>
        <taxon>Desulfovibrionaceae</taxon>
        <taxon>Lawsonia</taxon>
    </lineage>
</organism>
<dbReference type="OrthoDB" id="9763278at2"/>
<dbReference type="InterPro" id="IPR036412">
    <property type="entry name" value="HAD-like_sf"/>
</dbReference>
<evidence type="ECO:0000313" key="14">
    <source>
        <dbReference type="Proteomes" id="UP000002430"/>
    </source>
</evidence>
<dbReference type="KEGG" id="lip:LI0598"/>
<dbReference type="RefSeq" id="WP_011526681.1">
    <property type="nucleotide sequence ID" value="NC_008011.1"/>
</dbReference>
<comment type="similarity">
    <text evidence="2 10">Belongs to the cation transport ATPase (P-type) (TC 3.A.3) family. Type IB subfamily.</text>
</comment>
<dbReference type="GO" id="GO:0005886">
    <property type="term" value="C:plasma membrane"/>
    <property type="evidence" value="ECO:0007669"/>
    <property type="project" value="UniProtKB-SubCell"/>
</dbReference>
<dbReference type="Gene3D" id="3.30.70.100">
    <property type="match status" value="1"/>
</dbReference>
<feature type="transmembrane region" description="Helical" evidence="10">
    <location>
        <begin position="76"/>
        <end position="95"/>
    </location>
</feature>
<dbReference type="PROSITE" id="PS00154">
    <property type="entry name" value="ATPASE_E1_E2"/>
    <property type="match status" value="1"/>
</dbReference>
<feature type="transmembrane region" description="Helical" evidence="10">
    <location>
        <begin position="102"/>
        <end position="125"/>
    </location>
</feature>
<comment type="subcellular location">
    <subcellularLocation>
        <location evidence="10">Cell membrane</location>
    </subcellularLocation>
    <subcellularLocation>
        <location evidence="1">Membrane</location>
        <topology evidence="1">Multi-pass membrane protein</topology>
    </subcellularLocation>
</comment>
<dbReference type="SUPFAM" id="SSF55008">
    <property type="entry name" value="HMA, heavy metal-associated domain"/>
    <property type="match status" value="1"/>
</dbReference>
<dbReference type="EC" id="7.2.2.12" evidence="8"/>
<dbReference type="GO" id="GO:0046872">
    <property type="term" value="F:metal ion binding"/>
    <property type="evidence" value="ECO:0007669"/>
    <property type="project" value="UniProtKB-KW"/>
</dbReference>
<dbReference type="InterPro" id="IPR006121">
    <property type="entry name" value="HMA_dom"/>
</dbReference>
<dbReference type="Gene3D" id="3.40.50.1000">
    <property type="entry name" value="HAD superfamily/HAD-like"/>
    <property type="match status" value="1"/>
</dbReference>
<dbReference type="InterPro" id="IPR001757">
    <property type="entry name" value="P_typ_ATPase"/>
</dbReference>
<keyword evidence="10" id="KW-0479">Metal-binding</keyword>
<dbReference type="AlphaFoldDB" id="Q1MQS5"/>
<protein>
    <recommendedName>
        <fullName evidence="8">P-type Zn(2+) transporter</fullName>
        <ecNumber evidence="8">7.2.2.12</ecNumber>
    </recommendedName>
</protein>
<feature type="transmembrane region" description="Helical" evidence="10">
    <location>
        <begin position="310"/>
        <end position="331"/>
    </location>
</feature>
<keyword evidence="3 10" id="KW-0812">Transmembrane</keyword>
<evidence type="ECO:0000256" key="6">
    <source>
        <dbReference type="ARBA" id="ARBA00022989"/>
    </source>
</evidence>
<dbReference type="SUPFAM" id="SSF56784">
    <property type="entry name" value="HAD-like"/>
    <property type="match status" value="1"/>
</dbReference>
<dbReference type="PANTHER" id="PTHR48085:SF5">
    <property type="entry name" value="CADMIUM_ZINC-TRANSPORTING ATPASE HMA4-RELATED"/>
    <property type="match status" value="1"/>
</dbReference>
<evidence type="ECO:0000256" key="10">
    <source>
        <dbReference type="RuleBase" id="RU362081"/>
    </source>
</evidence>
<dbReference type="NCBIfam" id="TIGR01494">
    <property type="entry name" value="ATPase_P-type"/>
    <property type="match status" value="1"/>
</dbReference>
<dbReference type="InterPro" id="IPR023214">
    <property type="entry name" value="HAD_sf"/>
</dbReference>
<dbReference type="Pfam" id="PF00403">
    <property type="entry name" value="HMA"/>
    <property type="match status" value="1"/>
</dbReference>
<dbReference type="GO" id="GO:0005524">
    <property type="term" value="F:ATP binding"/>
    <property type="evidence" value="ECO:0007669"/>
    <property type="project" value="UniProtKB-UniRule"/>
</dbReference>
<dbReference type="PRINTS" id="PR00119">
    <property type="entry name" value="CATATPASE"/>
</dbReference>
<evidence type="ECO:0000256" key="5">
    <source>
        <dbReference type="ARBA" id="ARBA00022840"/>
    </source>
</evidence>
<dbReference type="eggNOG" id="COG2217">
    <property type="taxonomic scope" value="Bacteria"/>
</dbReference>
<feature type="domain" description="P-type ATPase A" evidence="11">
    <location>
        <begin position="192"/>
        <end position="291"/>
    </location>
</feature>
<dbReference type="HOGENOM" id="CLU_001771_6_2_7"/>
<evidence type="ECO:0000259" key="11">
    <source>
        <dbReference type="Pfam" id="PF00122"/>
    </source>
</evidence>
<dbReference type="GO" id="GO:0016463">
    <property type="term" value="F:P-type zinc transporter activity"/>
    <property type="evidence" value="ECO:0007669"/>
    <property type="project" value="UniProtKB-EC"/>
</dbReference>
<keyword evidence="5 10" id="KW-0067">ATP-binding</keyword>
<keyword evidence="14" id="KW-1185">Reference proteome</keyword>
<dbReference type="GO" id="GO:0016887">
    <property type="term" value="F:ATP hydrolysis activity"/>
    <property type="evidence" value="ECO:0007669"/>
    <property type="project" value="InterPro"/>
</dbReference>
<dbReference type="Pfam" id="PF00122">
    <property type="entry name" value="E1-E2_ATPase"/>
    <property type="match status" value="1"/>
</dbReference>
<evidence type="ECO:0000256" key="8">
    <source>
        <dbReference type="ARBA" id="ARBA00039097"/>
    </source>
</evidence>
<dbReference type="Proteomes" id="UP000002430">
    <property type="component" value="Chromosome"/>
</dbReference>
<dbReference type="Gene3D" id="2.70.150.10">
    <property type="entry name" value="Calcium-transporting ATPase, cytoplasmic transduction domain A"/>
    <property type="match status" value="1"/>
</dbReference>
<dbReference type="STRING" id="363253.LI0598"/>
<evidence type="ECO:0000256" key="3">
    <source>
        <dbReference type="ARBA" id="ARBA00022692"/>
    </source>
</evidence>
<keyword evidence="10" id="KW-1003">Cell membrane</keyword>
<evidence type="ECO:0000313" key="13">
    <source>
        <dbReference type="EMBL" id="CAJ54652.1"/>
    </source>
</evidence>
<dbReference type="GO" id="GO:0015086">
    <property type="term" value="F:cadmium ion transmembrane transporter activity"/>
    <property type="evidence" value="ECO:0007669"/>
    <property type="project" value="TreeGrafter"/>
</dbReference>
<dbReference type="SUPFAM" id="SSF81653">
    <property type="entry name" value="Calcium ATPase, transduction domain A"/>
    <property type="match status" value="1"/>
</dbReference>